<dbReference type="EMBL" id="VSSQ01051166">
    <property type="protein sequence ID" value="MPN05255.1"/>
    <property type="molecule type" value="Genomic_DNA"/>
</dbReference>
<dbReference type="AlphaFoldDB" id="A0A645ETA4"/>
<evidence type="ECO:0000313" key="1">
    <source>
        <dbReference type="EMBL" id="MPN05255.1"/>
    </source>
</evidence>
<reference evidence="1" key="1">
    <citation type="submission" date="2019-08" db="EMBL/GenBank/DDBJ databases">
        <authorList>
            <person name="Kucharzyk K."/>
            <person name="Murdoch R.W."/>
            <person name="Higgins S."/>
            <person name="Loffler F."/>
        </authorList>
    </citation>
    <scope>NUCLEOTIDE SEQUENCE</scope>
</reference>
<accession>A0A645ETA4</accession>
<proteinExistence type="predicted"/>
<comment type="caution">
    <text evidence="1">The sequence shown here is derived from an EMBL/GenBank/DDBJ whole genome shotgun (WGS) entry which is preliminary data.</text>
</comment>
<sequence length="62" mass="6726">MVFSVEAGFITLISPDSATAPSFNAALLLHAINKEQNRKGNITFLIMGNIDCCFNLINSSHN</sequence>
<organism evidence="1">
    <name type="scientific">bioreactor metagenome</name>
    <dbReference type="NCBI Taxonomy" id="1076179"/>
    <lineage>
        <taxon>unclassified sequences</taxon>
        <taxon>metagenomes</taxon>
        <taxon>ecological metagenomes</taxon>
    </lineage>
</organism>
<gene>
    <name evidence="1" type="ORF">SDC9_152505</name>
</gene>
<protein>
    <submittedName>
        <fullName evidence="1">Uncharacterized protein</fullName>
    </submittedName>
</protein>
<name>A0A645ETA4_9ZZZZ</name>